<keyword evidence="1" id="KW-1133">Transmembrane helix</keyword>
<comment type="caution">
    <text evidence="2">The sequence shown here is derived from an EMBL/GenBank/DDBJ whole genome shotgun (WGS) entry which is preliminary data.</text>
</comment>
<feature type="transmembrane region" description="Helical" evidence="1">
    <location>
        <begin position="12"/>
        <end position="33"/>
    </location>
</feature>
<gene>
    <name evidence="2" type="ORF">DS745_11930</name>
</gene>
<name>A0A4Q0VSC4_9BACI</name>
<keyword evidence="1" id="KW-0472">Membrane</keyword>
<evidence type="ECO:0000256" key="1">
    <source>
        <dbReference type="SAM" id="Phobius"/>
    </source>
</evidence>
<organism evidence="2 3">
    <name type="scientific">Anaerobacillus alkaliphilus</name>
    <dbReference type="NCBI Taxonomy" id="1548597"/>
    <lineage>
        <taxon>Bacteria</taxon>
        <taxon>Bacillati</taxon>
        <taxon>Bacillota</taxon>
        <taxon>Bacilli</taxon>
        <taxon>Bacillales</taxon>
        <taxon>Bacillaceae</taxon>
        <taxon>Anaerobacillus</taxon>
    </lineage>
</organism>
<dbReference type="AlphaFoldDB" id="A0A4Q0VSC4"/>
<proteinExistence type="predicted"/>
<reference evidence="2 3" key="1">
    <citation type="journal article" date="2019" name="Int. J. Syst. Evol. Microbiol.">
        <title>Anaerobacillus alkaliphilus sp. nov., a novel alkaliphilic and moderately halophilic bacterium.</title>
        <authorList>
            <person name="Borsodi A.K."/>
            <person name="Aszalos J.M."/>
            <person name="Bihari P."/>
            <person name="Nagy I."/>
            <person name="Schumann P."/>
            <person name="Sproer C."/>
            <person name="Kovacs A.L."/>
            <person name="Boka K."/>
            <person name="Dobosy P."/>
            <person name="Ovari M."/>
            <person name="Szili-Kovacs T."/>
            <person name="Toth E."/>
        </authorList>
    </citation>
    <scope>NUCLEOTIDE SEQUENCE [LARGE SCALE GENOMIC DNA]</scope>
    <source>
        <strain evidence="2 3">B16-10</strain>
    </source>
</reference>
<keyword evidence="3" id="KW-1185">Reference proteome</keyword>
<evidence type="ECO:0000313" key="2">
    <source>
        <dbReference type="EMBL" id="RXJ00236.1"/>
    </source>
</evidence>
<dbReference type="Proteomes" id="UP000290649">
    <property type="component" value="Unassembled WGS sequence"/>
</dbReference>
<sequence>MEGREALTDREIKLHFLGAITFLGIMLVTLFLGKFLSPLALLLLRLSFVFLALCYHLGIYYYLQKLTHPLKNNDVEILFNGKKLQEKLLQ</sequence>
<protein>
    <submittedName>
        <fullName evidence="2">Uncharacterized protein</fullName>
    </submittedName>
</protein>
<accession>A0A4Q0VSC4</accession>
<evidence type="ECO:0000313" key="3">
    <source>
        <dbReference type="Proteomes" id="UP000290649"/>
    </source>
</evidence>
<keyword evidence="1" id="KW-0812">Transmembrane</keyword>
<dbReference type="RefSeq" id="WP_129078457.1">
    <property type="nucleotide sequence ID" value="NZ_QOUX01000039.1"/>
</dbReference>
<dbReference type="EMBL" id="QOUX01000039">
    <property type="protein sequence ID" value="RXJ00236.1"/>
    <property type="molecule type" value="Genomic_DNA"/>
</dbReference>
<feature type="transmembrane region" description="Helical" evidence="1">
    <location>
        <begin position="39"/>
        <end position="63"/>
    </location>
</feature>